<dbReference type="RefSeq" id="WP_167232102.1">
    <property type="nucleotide sequence ID" value="NZ_VUYU01000037.1"/>
</dbReference>
<dbReference type="Pfam" id="PF12158">
    <property type="entry name" value="DUF3592"/>
    <property type="match status" value="1"/>
</dbReference>
<evidence type="ECO:0000313" key="3">
    <source>
        <dbReference type="EMBL" id="NHZ37989.1"/>
    </source>
</evidence>
<dbReference type="Proteomes" id="UP000785613">
    <property type="component" value="Unassembled WGS sequence"/>
</dbReference>
<feature type="domain" description="DUF3592" evidence="2">
    <location>
        <begin position="108"/>
        <end position="183"/>
    </location>
</feature>
<accession>A0ABX0LVM0</accession>
<organism evidence="3 4">
    <name type="scientific">Massilia rubra</name>
    <dbReference type="NCBI Taxonomy" id="2607910"/>
    <lineage>
        <taxon>Bacteria</taxon>
        <taxon>Pseudomonadati</taxon>
        <taxon>Pseudomonadota</taxon>
        <taxon>Betaproteobacteria</taxon>
        <taxon>Burkholderiales</taxon>
        <taxon>Oxalobacteraceae</taxon>
        <taxon>Telluria group</taxon>
        <taxon>Massilia</taxon>
    </lineage>
</organism>
<feature type="transmembrane region" description="Helical" evidence="1">
    <location>
        <begin position="62"/>
        <end position="82"/>
    </location>
</feature>
<name>A0ABX0LVM0_9BURK</name>
<reference evidence="3 4" key="1">
    <citation type="submission" date="2019-09" db="EMBL/GenBank/DDBJ databases">
        <title>Taxonomy of Antarctic Massilia spp.: description of Massilia rubra sp. nov., Massilia aquatica sp. nov., Massilia mucilaginosa sp. nov., Massilia frigida sp. nov. isolated from streams, lakes and regoliths.</title>
        <authorList>
            <person name="Holochova P."/>
            <person name="Sedlacek I."/>
            <person name="Kralova S."/>
            <person name="Maslanova I."/>
            <person name="Busse H.-J."/>
            <person name="Stankova E."/>
            <person name="Vrbovska V."/>
            <person name="Kovarovic V."/>
            <person name="Bartak M."/>
            <person name="Svec P."/>
            <person name="Pantucek R."/>
        </authorList>
    </citation>
    <scope>NUCLEOTIDE SEQUENCE [LARGE SCALE GENOMIC DNA]</scope>
    <source>
        <strain evidence="3 4">CCM 8692</strain>
    </source>
</reference>
<gene>
    <name evidence="3" type="ORF">F0185_31015</name>
</gene>
<keyword evidence="1" id="KW-0812">Transmembrane</keyword>
<evidence type="ECO:0000256" key="1">
    <source>
        <dbReference type="SAM" id="Phobius"/>
    </source>
</evidence>
<keyword evidence="1" id="KW-0472">Membrane</keyword>
<feature type="transmembrane region" description="Helical" evidence="1">
    <location>
        <begin position="194"/>
        <end position="219"/>
    </location>
</feature>
<protein>
    <submittedName>
        <fullName evidence="3">DUF3592 domain-containing protein</fullName>
    </submittedName>
</protein>
<comment type="caution">
    <text evidence="3">The sequence shown here is derived from an EMBL/GenBank/DDBJ whole genome shotgun (WGS) entry which is preliminary data.</text>
</comment>
<proteinExistence type="predicted"/>
<keyword evidence="1" id="KW-1133">Transmembrane helix</keyword>
<sequence>MSQEGAEAHYFRAVDERKWCISGKSAMVDCWIKPGTVRWQCFLYTHKTSGVAIRRKRMWKEVVYGVVLLAMAASLLLSVRGLRVLRRAWQSTRWPTACARISRAGILERHDEEGPRGYCPDVAYTFLVEGVAYDGERIAFGVKKLYGSHGFAHAYDHILCVGREMPVHYHPAKPAISVLYPGITRNSFLPLLRAAACCILLGLVLIVLPPALGVAPMLAPLFNAM</sequence>
<dbReference type="EMBL" id="VUYU01000037">
    <property type="protein sequence ID" value="NHZ37989.1"/>
    <property type="molecule type" value="Genomic_DNA"/>
</dbReference>
<evidence type="ECO:0000313" key="4">
    <source>
        <dbReference type="Proteomes" id="UP000785613"/>
    </source>
</evidence>
<keyword evidence="4" id="KW-1185">Reference proteome</keyword>
<evidence type="ECO:0000259" key="2">
    <source>
        <dbReference type="Pfam" id="PF12158"/>
    </source>
</evidence>
<dbReference type="InterPro" id="IPR021994">
    <property type="entry name" value="DUF3592"/>
</dbReference>